<dbReference type="AlphaFoldDB" id="A0A812NIP9"/>
<dbReference type="EMBL" id="CAJNDS010002076">
    <property type="protein sequence ID" value="CAE7307528.1"/>
    <property type="molecule type" value="Genomic_DNA"/>
</dbReference>
<keyword evidence="2" id="KW-1185">Reference proteome</keyword>
<dbReference type="Proteomes" id="UP000604046">
    <property type="component" value="Unassembled WGS sequence"/>
</dbReference>
<name>A0A812NIP9_9DINO</name>
<gene>
    <name evidence="1" type="ORF">SNAT2548_LOCUS16155</name>
</gene>
<proteinExistence type="predicted"/>
<organism evidence="1 2">
    <name type="scientific">Symbiodinium natans</name>
    <dbReference type="NCBI Taxonomy" id="878477"/>
    <lineage>
        <taxon>Eukaryota</taxon>
        <taxon>Sar</taxon>
        <taxon>Alveolata</taxon>
        <taxon>Dinophyceae</taxon>
        <taxon>Suessiales</taxon>
        <taxon>Symbiodiniaceae</taxon>
        <taxon>Symbiodinium</taxon>
    </lineage>
</organism>
<evidence type="ECO:0000313" key="1">
    <source>
        <dbReference type="EMBL" id="CAE7307528.1"/>
    </source>
</evidence>
<protein>
    <submittedName>
        <fullName evidence="1">Uncharacterized protein</fullName>
    </submittedName>
</protein>
<dbReference type="OrthoDB" id="2419400at2759"/>
<evidence type="ECO:0000313" key="2">
    <source>
        <dbReference type="Proteomes" id="UP000604046"/>
    </source>
</evidence>
<accession>A0A812NIP9</accession>
<comment type="caution">
    <text evidence="1">The sequence shown here is derived from an EMBL/GenBank/DDBJ whole genome shotgun (WGS) entry which is preliminary data.</text>
</comment>
<reference evidence="1" key="1">
    <citation type="submission" date="2021-02" db="EMBL/GenBank/DDBJ databases">
        <authorList>
            <person name="Dougan E. K."/>
            <person name="Rhodes N."/>
            <person name="Thang M."/>
            <person name="Chan C."/>
        </authorList>
    </citation>
    <scope>NUCLEOTIDE SEQUENCE</scope>
</reference>
<sequence length="133" mass="14772">MPTSNHKRSNRKRKDRKEDLPRADLVVGPLLRVEGAAASSKREVLLLGGDLHISVYSVIYDEATGGMIRCITTSPVSNIVSRFYAHLEGTISSRYTYRHEPLPEAKTFCKIEISLSDVSCDVKADGLCDEAFE</sequence>